<keyword evidence="2" id="KW-0378">Hydrolase</keyword>
<accession>A0A8J6Z1T8</accession>
<organism evidence="2 3">
    <name type="scientific">Mangrovicoccus algicola</name>
    <dbReference type="NCBI Taxonomy" id="2771008"/>
    <lineage>
        <taxon>Bacteria</taxon>
        <taxon>Pseudomonadati</taxon>
        <taxon>Pseudomonadota</taxon>
        <taxon>Alphaproteobacteria</taxon>
        <taxon>Rhodobacterales</taxon>
        <taxon>Paracoccaceae</taxon>
        <taxon>Mangrovicoccus</taxon>
    </lineage>
</organism>
<dbReference type="EMBL" id="JACVXA010000069">
    <property type="protein sequence ID" value="MBE3640041.1"/>
    <property type="molecule type" value="Genomic_DNA"/>
</dbReference>
<dbReference type="Proteomes" id="UP000609121">
    <property type="component" value="Unassembled WGS sequence"/>
</dbReference>
<dbReference type="AlphaFoldDB" id="A0A8J6Z1T8"/>
<comment type="caution">
    <text evidence="2">The sequence shown here is derived from an EMBL/GenBank/DDBJ whole genome shotgun (WGS) entry which is preliminary data.</text>
</comment>
<dbReference type="SUPFAM" id="SSF56219">
    <property type="entry name" value="DNase I-like"/>
    <property type="match status" value="1"/>
</dbReference>
<evidence type="ECO:0000313" key="2">
    <source>
        <dbReference type="EMBL" id="MBE3640041.1"/>
    </source>
</evidence>
<keyword evidence="2" id="KW-0540">Nuclease</keyword>
<dbReference type="Pfam" id="PF03372">
    <property type="entry name" value="Exo_endo_phos"/>
    <property type="match status" value="1"/>
</dbReference>
<keyword evidence="3" id="KW-1185">Reference proteome</keyword>
<evidence type="ECO:0000259" key="1">
    <source>
        <dbReference type="Pfam" id="PF03372"/>
    </source>
</evidence>
<feature type="domain" description="Endonuclease/exonuclease/phosphatase" evidence="1">
    <location>
        <begin position="4"/>
        <end position="213"/>
    </location>
</feature>
<name>A0A8J6Z1T8_9RHOB</name>
<dbReference type="GO" id="GO:0004519">
    <property type="term" value="F:endonuclease activity"/>
    <property type="evidence" value="ECO:0007669"/>
    <property type="project" value="UniProtKB-KW"/>
</dbReference>
<dbReference type="InterPro" id="IPR005135">
    <property type="entry name" value="Endo/exonuclease/phosphatase"/>
</dbReference>
<protein>
    <submittedName>
        <fullName evidence="2">Endonuclease/exonuclease/phosphatase family protein</fullName>
    </submittedName>
</protein>
<keyword evidence="2" id="KW-0255">Endonuclease</keyword>
<reference evidence="2" key="1">
    <citation type="submission" date="2020-09" db="EMBL/GenBank/DDBJ databases">
        <title>A novel bacterium of genus Mangrovicoccus, isolated from South China Sea.</title>
        <authorList>
            <person name="Huang H."/>
            <person name="Mo K."/>
            <person name="Hu Y."/>
        </authorList>
    </citation>
    <scope>NUCLEOTIDE SEQUENCE</scope>
    <source>
        <strain evidence="2">HB182678</strain>
    </source>
</reference>
<sequence>MRIVSYNIRKALGTDRRRAPGRILDILNRLEPDIVLLQEADLRLGARPAALPPGLIESATDFEVAPLAVNDVSLGWHGNAILLRRGLQLGRSERIALPGLEPRGAVLAEIEGLTVIGAHLALLRPWRRRQARTLAARLGQGDGTSLLAGDFNEWSPVGGLQPLADSHEILAPGRSFHARRPVTALDRFAIGARLRVTAAGVDQSPLAQRGSDHLPIWAEIARR</sequence>
<gene>
    <name evidence="2" type="ORF">ICN82_17695</name>
</gene>
<proteinExistence type="predicted"/>
<evidence type="ECO:0000313" key="3">
    <source>
        <dbReference type="Proteomes" id="UP000609121"/>
    </source>
</evidence>
<dbReference type="Gene3D" id="3.60.10.10">
    <property type="entry name" value="Endonuclease/exonuclease/phosphatase"/>
    <property type="match status" value="1"/>
</dbReference>
<dbReference type="RefSeq" id="WP_193185483.1">
    <property type="nucleotide sequence ID" value="NZ_JACVXA010000069.1"/>
</dbReference>
<dbReference type="InterPro" id="IPR036691">
    <property type="entry name" value="Endo/exonu/phosph_ase_sf"/>
</dbReference>